<evidence type="ECO:0000256" key="1">
    <source>
        <dbReference type="ARBA" id="ARBA00006227"/>
    </source>
</evidence>
<dbReference type="PIRSF" id="PIRSF002181">
    <property type="entry name" value="Ribosomal_L13"/>
    <property type="match status" value="1"/>
</dbReference>
<dbReference type="HAMAP" id="MF_01366">
    <property type="entry name" value="Ribosomal_uL13"/>
    <property type="match status" value="1"/>
</dbReference>
<dbReference type="Gene3D" id="3.90.1180.10">
    <property type="entry name" value="Ribosomal protein L13"/>
    <property type="match status" value="1"/>
</dbReference>
<evidence type="ECO:0000256" key="3">
    <source>
        <dbReference type="ARBA" id="ARBA00023274"/>
    </source>
</evidence>
<dbReference type="PANTHER" id="PTHR11545:SF2">
    <property type="entry name" value="LARGE RIBOSOMAL SUBUNIT PROTEIN UL13M"/>
    <property type="match status" value="1"/>
</dbReference>
<name>A0A1F5W7B6_9BACT</name>
<proteinExistence type="inferred from homology"/>
<evidence type="ECO:0000313" key="7">
    <source>
        <dbReference type="EMBL" id="OGF71569.1"/>
    </source>
</evidence>
<reference evidence="7 8" key="1">
    <citation type="journal article" date="2016" name="Nat. Commun.">
        <title>Thousands of microbial genomes shed light on interconnected biogeochemical processes in an aquifer system.</title>
        <authorList>
            <person name="Anantharaman K."/>
            <person name="Brown C.T."/>
            <person name="Hug L.A."/>
            <person name="Sharon I."/>
            <person name="Castelle C.J."/>
            <person name="Probst A.J."/>
            <person name="Thomas B.C."/>
            <person name="Singh A."/>
            <person name="Wilkins M.J."/>
            <person name="Karaoz U."/>
            <person name="Brodie E.L."/>
            <person name="Williams K.H."/>
            <person name="Hubbard S.S."/>
            <person name="Banfield J.F."/>
        </authorList>
    </citation>
    <scope>NUCLEOTIDE SEQUENCE [LARGE SCALE GENOMIC DNA]</scope>
</reference>
<dbReference type="NCBIfam" id="TIGR01066">
    <property type="entry name" value="rplM_bact"/>
    <property type="match status" value="1"/>
</dbReference>
<keyword evidence="2 4" id="KW-0689">Ribosomal protein</keyword>
<comment type="similarity">
    <text evidence="1 4 5">Belongs to the universal ribosomal protein uL13 family.</text>
</comment>
<protein>
    <recommendedName>
        <fullName evidence="4">Large ribosomal subunit protein uL13</fullName>
    </recommendedName>
</protein>
<dbReference type="GO" id="GO:0003735">
    <property type="term" value="F:structural constituent of ribosome"/>
    <property type="evidence" value="ECO:0007669"/>
    <property type="project" value="InterPro"/>
</dbReference>
<dbReference type="GO" id="GO:0003729">
    <property type="term" value="F:mRNA binding"/>
    <property type="evidence" value="ECO:0007669"/>
    <property type="project" value="TreeGrafter"/>
</dbReference>
<dbReference type="SUPFAM" id="SSF52161">
    <property type="entry name" value="Ribosomal protein L13"/>
    <property type="match status" value="1"/>
</dbReference>
<dbReference type="GO" id="GO:0017148">
    <property type="term" value="P:negative regulation of translation"/>
    <property type="evidence" value="ECO:0007669"/>
    <property type="project" value="TreeGrafter"/>
</dbReference>
<gene>
    <name evidence="4 6" type="primary">rplM</name>
    <name evidence="7" type="ORF">A3C05_01020</name>
</gene>
<dbReference type="GO" id="GO:0006412">
    <property type="term" value="P:translation"/>
    <property type="evidence" value="ECO:0007669"/>
    <property type="project" value="UniProtKB-UniRule"/>
</dbReference>
<accession>A0A1F5W7B6</accession>
<evidence type="ECO:0000313" key="8">
    <source>
        <dbReference type="Proteomes" id="UP000178743"/>
    </source>
</evidence>
<dbReference type="EMBL" id="MFHP01000031">
    <property type="protein sequence ID" value="OGF71569.1"/>
    <property type="molecule type" value="Genomic_DNA"/>
</dbReference>
<dbReference type="Proteomes" id="UP000178743">
    <property type="component" value="Unassembled WGS sequence"/>
</dbReference>
<dbReference type="GO" id="GO:1990904">
    <property type="term" value="C:ribonucleoprotein complex"/>
    <property type="evidence" value="ECO:0007669"/>
    <property type="project" value="UniProtKB-KW"/>
</dbReference>
<dbReference type="AlphaFoldDB" id="A0A1F5W7B6"/>
<evidence type="ECO:0000256" key="5">
    <source>
        <dbReference type="RuleBase" id="RU003877"/>
    </source>
</evidence>
<evidence type="ECO:0000256" key="2">
    <source>
        <dbReference type="ARBA" id="ARBA00022980"/>
    </source>
</evidence>
<organism evidence="7 8">
    <name type="scientific">Candidatus Giovannonibacteria bacterium RIFCSPHIGHO2_02_FULL_45_40</name>
    <dbReference type="NCBI Taxonomy" id="1798337"/>
    <lineage>
        <taxon>Bacteria</taxon>
        <taxon>Candidatus Giovannoniibacteriota</taxon>
    </lineage>
</organism>
<dbReference type="Pfam" id="PF00572">
    <property type="entry name" value="Ribosomal_L13"/>
    <property type="match status" value="1"/>
</dbReference>
<dbReference type="InterPro" id="IPR023563">
    <property type="entry name" value="Ribosomal_uL13_CS"/>
</dbReference>
<evidence type="ECO:0000256" key="6">
    <source>
        <dbReference type="RuleBase" id="RU003878"/>
    </source>
</evidence>
<dbReference type="CDD" id="cd00392">
    <property type="entry name" value="Ribosomal_L13"/>
    <property type="match status" value="1"/>
</dbReference>
<dbReference type="InterPro" id="IPR005822">
    <property type="entry name" value="Ribosomal_uL13"/>
</dbReference>
<keyword evidence="3 4" id="KW-0687">Ribonucleoprotein</keyword>
<dbReference type="InterPro" id="IPR036899">
    <property type="entry name" value="Ribosomal_uL13_sf"/>
</dbReference>
<sequence>MSKDIMIDAKGKRLGRIASGTAFALRGKTKADFLPHNTVLPKVVVKNADAVDFSEKKLKEKKFWRYSGYPGGMKLKSAHEVAQKDKREVLRRAVLGMLPHNRLRKIMIKNLIIYHGEDK</sequence>
<dbReference type="PROSITE" id="PS00783">
    <property type="entry name" value="RIBOSOMAL_L13"/>
    <property type="match status" value="1"/>
</dbReference>
<dbReference type="PANTHER" id="PTHR11545">
    <property type="entry name" value="RIBOSOMAL PROTEIN L13"/>
    <property type="match status" value="1"/>
</dbReference>
<dbReference type="InterPro" id="IPR005823">
    <property type="entry name" value="Ribosomal_uL13_bac-type"/>
</dbReference>
<dbReference type="GO" id="GO:0005840">
    <property type="term" value="C:ribosome"/>
    <property type="evidence" value="ECO:0007669"/>
    <property type="project" value="UniProtKB-KW"/>
</dbReference>
<comment type="function">
    <text evidence="4 6">This protein is one of the early assembly proteins of the 50S ribosomal subunit, although it is not seen to bind rRNA by itself. It is important during the early stages of 50S assembly.</text>
</comment>
<comment type="subunit">
    <text evidence="4">Part of the 50S ribosomal subunit.</text>
</comment>
<comment type="caution">
    <text evidence="7">The sequence shown here is derived from an EMBL/GenBank/DDBJ whole genome shotgun (WGS) entry which is preliminary data.</text>
</comment>
<evidence type="ECO:0000256" key="4">
    <source>
        <dbReference type="HAMAP-Rule" id="MF_01366"/>
    </source>
</evidence>